<keyword evidence="7" id="KW-1185">Reference proteome</keyword>
<dbReference type="GO" id="GO:0016783">
    <property type="term" value="F:sulfurtransferase activity"/>
    <property type="evidence" value="ECO:0007669"/>
    <property type="project" value="InterPro"/>
</dbReference>
<evidence type="ECO:0000313" key="7">
    <source>
        <dbReference type="Proteomes" id="UP000640333"/>
    </source>
</evidence>
<keyword evidence="3" id="KW-0963">Cytoplasm</keyword>
<dbReference type="NCBIfam" id="TIGR03012">
    <property type="entry name" value="sulf_tusD_dsrE"/>
    <property type="match status" value="1"/>
</dbReference>
<protein>
    <submittedName>
        <fullName evidence="6">Sulfurtransferase complex subunit TusD</fullName>
        <ecNumber evidence="6">2.8.1.-</ecNumber>
    </submittedName>
</protein>
<dbReference type="NCBIfam" id="NF001237">
    <property type="entry name" value="PRK00207.1"/>
    <property type="match status" value="1"/>
</dbReference>
<evidence type="ECO:0000256" key="4">
    <source>
        <dbReference type="ARBA" id="ARBA00022679"/>
    </source>
</evidence>
<dbReference type="InterPro" id="IPR017463">
    <property type="entry name" value="Sulphur_relay_TusD/DsrE"/>
</dbReference>
<evidence type="ECO:0000256" key="2">
    <source>
        <dbReference type="ARBA" id="ARBA00007067"/>
    </source>
</evidence>
<comment type="subcellular location">
    <subcellularLocation>
        <location evidence="1">Cytoplasm</location>
    </subcellularLocation>
</comment>
<dbReference type="PANTHER" id="PTHR34874:SF3">
    <property type="entry name" value="SULFURTRANSFERASE TUSD"/>
    <property type="match status" value="1"/>
</dbReference>
<dbReference type="FunFam" id="3.40.1260.10:FF:000001">
    <property type="entry name" value="Sulfurtransferase TusD"/>
    <property type="match status" value="1"/>
</dbReference>
<dbReference type="GO" id="GO:1990228">
    <property type="term" value="C:sulfurtransferase complex"/>
    <property type="evidence" value="ECO:0007669"/>
    <property type="project" value="TreeGrafter"/>
</dbReference>
<dbReference type="InterPro" id="IPR001763">
    <property type="entry name" value="Rhodanese-like_dom"/>
</dbReference>
<sequence length="130" mass="13790">MIFSIVVQAAPYSCQSAETALRFARSLLEKGHSLHRVFFYGDGIHTGSALASPPQDEINIPADWNTLAAEHDLDLVVCIAAAVRRGVLDTNEAGRYGKSGSNLAEGFELSGLGQLADAIAQSDRVITFGA</sequence>
<dbReference type="PROSITE" id="PS50206">
    <property type="entry name" value="RHODANESE_3"/>
    <property type="match status" value="1"/>
</dbReference>
<dbReference type="Proteomes" id="UP000640333">
    <property type="component" value="Unassembled WGS sequence"/>
</dbReference>
<organism evidence="6 7">
    <name type="scientific">Pontibacterium sinense</name>
    <dbReference type="NCBI Taxonomy" id="2781979"/>
    <lineage>
        <taxon>Bacteria</taxon>
        <taxon>Pseudomonadati</taxon>
        <taxon>Pseudomonadota</taxon>
        <taxon>Gammaproteobacteria</taxon>
        <taxon>Oceanospirillales</taxon>
        <taxon>Oceanospirillaceae</taxon>
        <taxon>Pontibacterium</taxon>
    </lineage>
</organism>
<dbReference type="GO" id="GO:0002143">
    <property type="term" value="P:tRNA wobble position uridine thiolation"/>
    <property type="evidence" value="ECO:0007669"/>
    <property type="project" value="TreeGrafter"/>
</dbReference>
<dbReference type="EC" id="2.8.1.-" evidence="6"/>
<reference evidence="6" key="1">
    <citation type="submission" date="2020-10" db="EMBL/GenBank/DDBJ databases">
        <title>Bacterium isolated from coastal waters sediment.</title>
        <authorList>
            <person name="Chen R.-J."/>
            <person name="Lu D.-C."/>
            <person name="Zhu K.-L."/>
            <person name="Du Z.-J."/>
        </authorList>
    </citation>
    <scope>NUCLEOTIDE SEQUENCE</scope>
    <source>
        <strain evidence="6">N1Y112</strain>
    </source>
</reference>
<gene>
    <name evidence="6" type="primary">tusD</name>
    <name evidence="6" type="ORF">IOQ59_03390</name>
</gene>
<comment type="similarity">
    <text evidence="2">Belongs to the DsrE/TusD family.</text>
</comment>
<dbReference type="EMBL" id="JADEYS010000002">
    <property type="protein sequence ID" value="MBE9396304.1"/>
    <property type="molecule type" value="Genomic_DNA"/>
</dbReference>
<name>A0A8J7FBC7_9GAMM</name>
<dbReference type="PANTHER" id="PTHR34874">
    <property type="entry name" value="PROTEIN YCHN"/>
    <property type="match status" value="1"/>
</dbReference>
<comment type="caution">
    <text evidence="6">The sequence shown here is derived from an EMBL/GenBank/DDBJ whole genome shotgun (WGS) entry which is preliminary data.</text>
</comment>
<dbReference type="InterPro" id="IPR003787">
    <property type="entry name" value="Sulphur_relay_DsrE/F-like"/>
</dbReference>
<dbReference type="Pfam" id="PF02635">
    <property type="entry name" value="DsrE"/>
    <property type="match status" value="1"/>
</dbReference>
<dbReference type="SUPFAM" id="SSF75169">
    <property type="entry name" value="DsrEFH-like"/>
    <property type="match status" value="1"/>
</dbReference>
<dbReference type="InterPro" id="IPR027396">
    <property type="entry name" value="DsrEFH-like"/>
</dbReference>
<evidence type="ECO:0000259" key="5">
    <source>
        <dbReference type="PROSITE" id="PS50206"/>
    </source>
</evidence>
<dbReference type="RefSeq" id="WP_193951849.1">
    <property type="nucleotide sequence ID" value="NZ_JADEYS010000002.1"/>
</dbReference>
<dbReference type="AlphaFoldDB" id="A0A8J7FBC7"/>
<evidence type="ECO:0000256" key="1">
    <source>
        <dbReference type="ARBA" id="ARBA00004496"/>
    </source>
</evidence>
<proteinExistence type="inferred from homology"/>
<accession>A0A8J7FBC7</accession>
<evidence type="ECO:0000313" key="6">
    <source>
        <dbReference type="EMBL" id="MBE9396304.1"/>
    </source>
</evidence>
<evidence type="ECO:0000256" key="3">
    <source>
        <dbReference type="ARBA" id="ARBA00022490"/>
    </source>
</evidence>
<dbReference type="Gene3D" id="3.40.1260.10">
    <property type="entry name" value="DsrEFH-like"/>
    <property type="match status" value="1"/>
</dbReference>
<feature type="domain" description="Rhodanese" evidence="5">
    <location>
        <begin position="14"/>
        <end position="56"/>
    </location>
</feature>
<keyword evidence="4 6" id="KW-0808">Transferase</keyword>
<dbReference type="GO" id="GO:0097163">
    <property type="term" value="F:sulfur carrier activity"/>
    <property type="evidence" value="ECO:0007669"/>
    <property type="project" value="TreeGrafter"/>
</dbReference>